<dbReference type="Gene3D" id="3.40.190.10">
    <property type="entry name" value="Periplasmic binding protein-like II"/>
    <property type="match status" value="1"/>
</dbReference>
<dbReference type="EMBL" id="DMZY01000152">
    <property type="protein sequence ID" value="HAV92549.1"/>
    <property type="molecule type" value="Genomic_DNA"/>
</dbReference>
<dbReference type="PANTHER" id="PTHR30290:SF9">
    <property type="entry name" value="OLIGOPEPTIDE-BINDING PROTEIN APPA"/>
    <property type="match status" value="1"/>
</dbReference>
<dbReference type="PANTHER" id="PTHR30290">
    <property type="entry name" value="PERIPLASMIC BINDING COMPONENT OF ABC TRANSPORTER"/>
    <property type="match status" value="1"/>
</dbReference>
<dbReference type="Gene3D" id="3.90.76.10">
    <property type="entry name" value="Dipeptide-binding Protein, Domain 1"/>
    <property type="match status" value="1"/>
</dbReference>
<accession>A0A350HAI3</accession>
<reference evidence="6 7" key="1">
    <citation type="journal article" date="2018" name="Nat. Biotechnol.">
        <title>A standardized bacterial taxonomy based on genome phylogeny substantially revises the tree of life.</title>
        <authorList>
            <person name="Parks D.H."/>
            <person name="Chuvochina M."/>
            <person name="Waite D.W."/>
            <person name="Rinke C."/>
            <person name="Skarshewski A."/>
            <person name="Chaumeil P.A."/>
            <person name="Hugenholtz P."/>
        </authorList>
    </citation>
    <scope>NUCLEOTIDE SEQUENCE [LARGE SCALE GENOMIC DNA]</scope>
    <source>
        <strain evidence="6">UBA9956</strain>
    </source>
</reference>
<gene>
    <name evidence="6" type="ORF">DCW38_05135</name>
</gene>
<comment type="caution">
    <text evidence="6">The sequence shown here is derived from an EMBL/GenBank/DDBJ whole genome shotgun (WGS) entry which is preliminary data.</text>
</comment>
<dbReference type="Gene3D" id="1.10.287.950">
    <property type="entry name" value="Methyl-accepting chemotaxis protein"/>
    <property type="match status" value="2"/>
</dbReference>
<dbReference type="PROSITE" id="PS50111">
    <property type="entry name" value="CHEMOTAXIS_TRANSDUC_2"/>
    <property type="match status" value="2"/>
</dbReference>
<keyword evidence="4" id="KW-0807">Transducer</keyword>
<dbReference type="Pfam" id="PF00015">
    <property type="entry name" value="MCPsignal"/>
    <property type="match status" value="2"/>
</dbReference>
<evidence type="ECO:0000313" key="7">
    <source>
        <dbReference type="Proteomes" id="UP000264062"/>
    </source>
</evidence>
<dbReference type="GO" id="GO:0016020">
    <property type="term" value="C:membrane"/>
    <property type="evidence" value="ECO:0007669"/>
    <property type="project" value="InterPro"/>
</dbReference>
<dbReference type="AlphaFoldDB" id="A0A350HAI3"/>
<dbReference type="InterPro" id="IPR000914">
    <property type="entry name" value="SBP_5_dom"/>
</dbReference>
<dbReference type="GO" id="GO:1904680">
    <property type="term" value="F:peptide transmembrane transporter activity"/>
    <property type="evidence" value="ECO:0007669"/>
    <property type="project" value="TreeGrafter"/>
</dbReference>
<evidence type="ECO:0000256" key="2">
    <source>
        <dbReference type="ARBA" id="ARBA00022448"/>
    </source>
</evidence>
<organism evidence="6 7">
    <name type="scientific">candidate division WOR-3 bacterium</name>
    <dbReference type="NCBI Taxonomy" id="2052148"/>
    <lineage>
        <taxon>Bacteria</taxon>
        <taxon>Bacteria division WOR-3</taxon>
    </lineage>
</organism>
<dbReference type="Proteomes" id="UP000264062">
    <property type="component" value="Unassembled WGS sequence"/>
</dbReference>
<dbReference type="InterPro" id="IPR004089">
    <property type="entry name" value="MCPsignal_dom"/>
</dbReference>
<dbReference type="GO" id="GO:0007165">
    <property type="term" value="P:signal transduction"/>
    <property type="evidence" value="ECO:0007669"/>
    <property type="project" value="UniProtKB-KW"/>
</dbReference>
<dbReference type="SUPFAM" id="SSF53850">
    <property type="entry name" value="Periplasmic binding protein-like II"/>
    <property type="match status" value="1"/>
</dbReference>
<evidence type="ECO:0000259" key="5">
    <source>
        <dbReference type="PROSITE" id="PS50111"/>
    </source>
</evidence>
<evidence type="ECO:0000256" key="1">
    <source>
        <dbReference type="ARBA" id="ARBA00005695"/>
    </source>
</evidence>
<proteinExistence type="inferred from homology"/>
<keyword evidence="3" id="KW-0732">Signal</keyword>
<feature type="domain" description="Methyl-accepting transducer" evidence="5">
    <location>
        <begin position="35"/>
        <end position="282"/>
    </location>
</feature>
<evidence type="ECO:0000256" key="4">
    <source>
        <dbReference type="PROSITE-ProRule" id="PRU00284"/>
    </source>
</evidence>
<feature type="domain" description="Methyl-accepting transducer" evidence="5">
    <location>
        <begin position="343"/>
        <end position="571"/>
    </location>
</feature>
<dbReference type="SUPFAM" id="SSF58104">
    <property type="entry name" value="Methyl-accepting chemotaxis protein (MCP) signaling domain"/>
    <property type="match status" value="2"/>
</dbReference>
<evidence type="ECO:0000256" key="3">
    <source>
        <dbReference type="ARBA" id="ARBA00022729"/>
    </source>
</evidence>
<keyword evidence="2" id="KW-0813">Transport</keyword>
<dbReference type="Pfam" id="PF00496">
    <property type="entry name" value="SBP_bac_5"/>
    <property type="match status" value="1"/>
</dbReference>
<dbReference type="GO" id="GO:0015833">
    <property type="term" value="P:peptide transport"/>
    <property type="evidence" value="ECO:0007669"/>
    <property type="project" value="TreeGrafter"/>
</dbReference>
<dbReference type="InterPro" id="IPR039424">
    <property type="entry name" value="SBP_5"/>
</dbReference>
<protein>
    <recommendedName>
        <fullName evidence="5">Methyl-accepting transducer domain-containing protein</fullName>
    </recommendedName>
</protein>
<evidence type="ECO:0000313" key="6">
    <source>
        <dbReference type="EMBL" id="HAV92549.1"/>
    </source>
</evidence>
<comment type="similarity">
    <text evidence="1">Belongs to the bacterial solute-binding protein 5 family.</text>
</comment>
<name>A0A350HAI3_UNCW3</name>
<dbReference type="SMART" id="SM00283">
    <property type="entry name" value="MA"/>
    <property type="match status" value="1"/>
</dbReference>
<dbReference type="Gene3D" id="3.10.105.10">
    <property type="entry name" value="Dipeptide-binding Protein, Domain 3"/>
    <property type="match status" value="1"/>
</dbReference>
<sequence>MKWDFSLKKKQIKNQQSSEIDSTAVIYALKTIRIDEEELLGINREALDILSTINDNENILAGEIQKVEEKGHKLYASIQIVSEAADVLIEYARSSNEKTNAGINEINNIIQQLTVFTESTSNILSFIQPFNEYSQKIGFITDIIFNIAQMSESAARNAGIKAYHAGESGRGFEVIADRMLMLANKTFKLTKKIPEGINEIQKHTLNIISIINQTKNSTESMKKTINVLSFRLKDGENNLRDIVKNSDKMKEFISIQDSNKATITELNKDVTNVISSSLQSSEKLSTMVKTQADIKVSLLNLMQQIDIIMDMITNNRNLMPAISTEIKLFKKIENYLKNSKYISEQIISIIDEFIDSNSSQVGFITKYKDTIDSIEENEHMILKNVGDVEDNINLLISSVNDFSTNVNAVMTEIGVMKAVILELNEIFVSVSKNLEFILETSNELKELSEQTRLLSLYASIEAARAGKFQQSLSVIVIQTKDLIVKASEASQEINKIVTNMQMVIHNVMSIVSDEIESSNKIEYSIKNSKEIIDNIKESSDNFKSLIKEIYDSVSAQEKIRSDILQTYNGIKGETKKINEKANDLFSILKQDLLKTEDSIQMSVGIEDNMGKRFNITRNAEKNRFKFVMRNLPVHWHPCLIGDATSNHILQLYNAGLVKFGKDTNVIPSLAKYWTINEDATEWTFFLRENAYFHDGTPVTAEDVKESFKRVVLSPNAPFVNMIKGAPEYLKRRTKDIEGIKIINEYTIKFFLDYPYIPFLSNLAVCPLSVIKRDMVRFTDDQMRLNPIGCGPFIVSEITNEHIILESNHHHFEGEPYLDTIEIIIGDDSQSFNRLLTHEIDFAEIDAENIDTIKKNNRIDIRVMSTPSLDIQYVGMNMMKKNEITLYKQVRQALNYATDKSRYINETKNGAGLAAKGIFPPTLSAFNKSLQGYPYNPHKAKDLMKEVGLGEGVKHYFEMICSDSDKVLKRAEMLKDMWQEIGIKIKIVPLPWLELLGRMHAGKTELFMMGWAGDTGEPDNFLYPLFHSDSFGDGGNNTCYSNRRVDEMIVKARQITNYDSRMQLYQDIEKILVEDAPMVFLTHVYNQVAVASRTHGYYVHPLSVHPIEYVWKEWSENGE</sequence>